<reference evidence="1" key="1">
    <citation type="journal article" date="2015" name="Nature">
        <title>Complex archaea that bridge the gap between prokaryotes and eukaryotes.</title>
        <authorList>
            <person name="Spang A."/>
            <person name="Saw J.H."/>
            <person name="Jorgensen S.L."/>
            <person name="Zaremba-Niedzwiedzka K."/>
            <person name="Martijn J."/>
            <person name="Lind A.E."/>
            <person name="van Eijk R."/>
            <person name="Schleper C."/>
            <person name="Guy L."/>
            <person name="Ettema T.J."/>
        </authorList>
    </citation>
    <scope>NUCLEOTIDE SEQUENCE</scope>
</reference>
<evidence type="ECO:0000313" key="1">
    <source>
        <dbReference type="EMBL" id="KKK96633.1"/>
    </source>
</evidence>
<gene>
    <name evidence="1" type="ORF">LCGC14_2660820</name>
</gene>
<name>A0A0F8ZS39_9ZZZZ</name>
<dbReference type="AlphaFoldDB" id="A0A0F8ZS39"/>
<feature type="non-terminal residue" evidence="1">
    <location>
        <position position="1"/>
    </location>
</feature>
<accession>A0A0F8ZS39</accession>
<comment type="caution">
    <text evidence="1">The sequence shown here is derived from an EMBL/GenBank/DDBJ whole genome shotgun (WGS) entry which is preliminary data.</text>
</comment>
<sequence>GRYVKATVWRSEAVWRKKSEGPDDPGLT</sequence>
<proteinExistence type="predicted"/>
<dbReference type="EMBL" id="LAZR01046393">
    <property type="protein sequence ID" value="KKK96633.1"/>
    <property type="molecule type" value="Genomic_DNA"/>
</dbReference>
<protein>
    <submittedName>
        <fullName evidence="1">Uncharacterized protein</fullName>
    </submittedName>
</protein>
<organism evidence="1">
    <name type="scientific">marine sediment metagenome</name>
    <dbReference type="NCBI Taxonomy" id="412755"/>
    <lineage>
        <taxon>unclassified sequences</taxon>
        <taxon>metagenomes</taxon>
        <taxon>ecological metagenomes</taxon>
    </lineage>
</organism>